<evidence type="ECO:0000313" key="3">
    <source>
        <dbReference type="EMBL" id="RWR44301.1"/>
    </source>
</evidence>
<evidence type="ECO:0000313" key="2">
    <source>
        <dbReference type="EMBL" id="NEX56019.1"/>
    </source>
</evidence>
<evidence type="ECO:0000313" key="4">
    <source>
        <dbReference type="Proteomes" id="UP000285859"/>
    </source>
</evidence>
<proteinExistence type="predicted"/>
<protein>
    <submittedName>
        <fullName evidence="3">Uncharacterized protein</fullName>
    </submittedName>
</protein>
<accession>A0A2A9I644</accession>
<gene>
    <name evidence="3" type="ORF">EO246_11905</name>
    <name evidence="2" type="ORF">GTP08_10080</name>
</gene>
<keyword evidence="1" id="KW-0472">Membrane</keyword>
<dbReference type="Proteomes" id="UP000477402">
    <property type="component" value="Unassembled WGS sequence"/>
</dbReference>
<keyword evidence="1" id="KW-0812">Transmembrane</keyword>
<dbReference type="Proteomes" id="UP000285859">
    <property type="component" value="Unassembled WGS sequence"/>
</dbReference>
<feature type="transmembrane region" description="Helical" evidence="1">
    <location>
        <begin position="45"/>
        <end position="66"/>
    </location>
</feature>
<dbReference type="EMBL" id="WWDJ01000092">
    <property type="protein sequence ID" value="NEX56019.1"/>
    <property type="molecule type" value="Genomic_DNA"/>
</dbReference>
<reference evidence="3 4" key="1">
    <citation type="submission" date="2019-01" db="EMBL/GenBank/DDBJ databases">
        <title>Whole genome sequence of Lactococcus lactis isolated from cow milk.</title>
        <authorList>
            <person name="Sundararaman A."/>
            <person name="Tamang J.-P."/>
            <person name="Halami P."/>
        </authorList>
    </citation>
    <scope>NUCLEOTIDE SEQUENCE [LARGE SCALE GENOMIC DNA]</scope>
    <source>
        <strain evidence="3 4">C2D</strain>
    </source>
</reference>
<evidence type="ECO:0000256" key="1">
    <source>
        <dbReference type="SAM" id="Phobius"/>
    </source>
</evidence>
<evidence type="ECO:0000313" key="5">
    <source>
        <dbReference type="Proteomes" id="UP000477402"/>
    </source>
</evidence>
<dbReference type="AlphaFoldDB" id="A0A2A9I644"/>
<comment type="caution">
    <text evidence="3">The sequence shown here is derived from an EMBL/GenBank/DDBJ whole genome shotgun (WGS) entry which is preliminary data.</text>
</comment>
<name>A0A2A9I644_9LACT</name>
<sequence>MLKLNCSYTIKNIGVYVKVNKIWLLIILVCLFFSIYGHYNQNYFFLFVGIVGACAGIICMLCEMLIQILRNQKIKK</sequence>
<feature type="transmembrane region" description="Helical" evidence="1">
    <location>
        <begin position="21"/>
        <end position="39"/>
    </location>
</feature>
<organism evidence="3 4">
    <name type="scientific">Lactococcus lactis</name>
    <dbReference type="NCBI Taxonomy" id="1358"/>
    <lineage>
        <taxon>Bacteria</taxon>
        <taxon>Bacillati</taxon>
        <taxon>Bacillota</taxon>
        <taxon>Bacilli</taxon>
        <taxon>Lactobacillales</taxon>
        <taxon>Streptococcaceae</taxon>
        <taxon>Lactococcus</taxon>
    </lineage>
</organism>
<reference evidence="2 5" key="2">
    <citation type="submission" date="2019-12" db="EMBL/GenBank/DDBJ databases">
        <title>Draft Genome Sequences of L. lactis strains MS22333, MS22334, MS22336, and MS22337, Isolated from Spontaneous Fermented Camel Milk in Ethiopia.</title>
        <authorList>
            <person name="Bragason E."/>
            <person name="Hansen E.B."/>
            <person name="Guya M.E."/>
            <person name="Berhe T."/>
        </authorList>
    </citation>
    <scope>NUCLEOTIDE SEQUENCE [LARGE SCALE GENOMIC DNA]</scope>
    <source>
        <strain evidence="2 5">MS22336</strain>
    </source>
</reference>
<keyword evidence="1" id="KW-1133">Transmembrane helix</keyword>
<dbReference type="EMBL" id="SAXH01000029">
    <property type="protein sequence ID" value="RWR44301.1"/>
    <property type="molecule type" value="Genomic_DNA"/>
</dbReference>